<accession>A0A814GHH8</accession>
<feature type="domain" description="DUF4139" evidence="2">
    <location>
        <begin position="185"/>
        <end position="486"/>
    </location>
</feature>
<evidence type="ECO:0008006" key="6">
    <source>
        <dbReference type="Google" id="ProtNLM"/>
    </source>
</evidence>
<dbReference type="OrthoDB" id="10068793at2759"/>
<evidence type="ECO:0000259" key="2">
    <source>
        <dbReference type="Pfam" id="PF13598"/>
    </source>
</evidence>
<evidence type="ECO:0000256" key="1">
    <source>
        <dbReference type="SAM" id="Coils"/>
    </source>
</evidence>
<dbReference type="PANTHER" id="PTHR31005:SF8">
    <property type="entry name" value="DUF4139 DOMAIN-CONTAINING PROTEIN"/>
    <property type="match status" value="1"/>
</dbReference>
<gene>
    <name evidence="4" type="ORF">OXX778_LOCUS16183</name>
</gene>
<keyword evidence="5" id="KW-1185">Reference proteome</keyword>
<evidence type="ECO:0000313" key="4">
    <source>
        <dbReference type="EMBL" id="CAF0996475.1"/>
    </source>
</evidence>
<dbReference type="Pfam" id="PF13600">
    <property type="entry name" value="DUF4140"/>
    <property type="match status" value="1"/>
</dbReference>
<organism evidence="4 5">
    <name type="scientific">Brachionus calyciflorus</name>
    <dbReference type="NCBI Taxonomy" id="104777"/>
    <lineage>
        <taxon>Eukaryota</taxon>
        <taxon>Metazoa</taxon>
        <taxon>Spiralia</taxon>
        <taxon>Gnathifera</taxon>
        <taxon>Rotifera</taxon>
        <taxon>Eurotatoria</taxon>
        <taxon>Monogononta</taxon>
        <taxon>Pseudotrocha</taxon>
        <taxon>Ploima</taxon>
        <taxon>Brachionidae</taxon>
        <taxon>Brachionus</taxon>
    </lineage>
</organism>
<dbReference type="Pfam" id="PF13598">
    <property type="entry name" value="DUF4139"/>
    <property type="match status" value="1"/>
</dbReference>
<name>A0A814GHH8_9BILA</name>
<sequence length="494" mass="57987">MTTPKKTFSINKNSNLKHVLVYQDQAELNRTIQTIINKGSTEILITDISPFMIIDSLKLSCNSDIIDVSCRKSPLNDTKKSEYENLKNQIQNETLKIDRINKNLKLLVDFGRNFCVQSKNPDEFLNFLDLYEKKINFYSNEKTSCQTNLTKLNEKFNLIKLDLEIPYHEILIYVQTEDDFFKLDLNFSYLVSNATWTPKYDFKFLIEEKVLRVNFNAIISQATKEDWENTNVTISNRCLRNNLESQLVRFKGPEAKNMQQLLEEMRSHIENKVKNSKLVQTSKNDFGFFCSTFDLNEKISLKSESFSDRLFFRKLELQTEFVNESFPRKFPNVMLKSKIKNVSDFCIFSGEANVYVDNKFLGRRQINNCMPMGDFEMHLGFDSRIKIDYKPLRVYKSKTGLVDKKSNMTYVQAIEVKNNADEKIKIFLRDFLPMSSDEKIQVKLSEPNLKNQNNVKMNKNNVLEFELDLNSGEKDEILIKYSIEYPSDRIIEFF</sequence>
<dbReference type="PANTHER" id="PTHR31005">
    <property type="entry name" value="DUF4139 DOMAIN-CONTAINING PROTEIN"/>
    <property type="match status" value="1"/>
</dbReference>
<dbReference type="InterPro" id="IPR037291">
    <property type="entry name" value="DUF4139"/>
</dbReference>
<evidence type="ECO:0000259" key="3">
    <source>
        <dbReference type="Pfam" id="PF13600"/>
    </source>
</evidence>
<dbReference type="AlphaFoldDB" id="A0A814GHH8"/>
<reference evidence="4" key="1">
    <citation type="submission" date="2021-02" db="EMBL/GenBank/DDBJ databases">
        <authorList>
            <person name="Nowell W R."/>
        </authorList>
    </citation>
    <scope>NUCLEOTIDE SEQUENCE</scope>
    <source>
        <strain evidence="4">Ploen Becks lab</strain>
    </source>
</reference>
<dbReference type="Proteomes" id="UP000663879">
    <property type="component" value="Unassembled WGS sequence"/>
</dbReference>
<evidence type="ECO:0000313" key="5">
    <source>
        <dbReference type="Proteomes" id="UP000663879"/>
    </source>
</evidence>
<protein>
    <recommendedName>
        <fullName evidence="6">DUF4139 domain-containing protein</fullName>
    </recommendedName>
</protein>
<feature type="domain" description="DUF4140" evidence="3">
    <location>
        <begin position="19"/>
        <end position="107"/>
    </location>
</feature>
<keyword evidence="1" id="KW-0175">Coiled coil</keyword>
<proteinExistence type="predicted"/>
<comment type="caution">
    <text evidence="4">The sequence shown here is derived from an EMBL/GenBank/DDBJ whole genome shotgun (WGS) entry which is preliminary data.</text>
</comment>
<dbReference type="InterPro" id="IPR025554">
    <property type="entry name" value="DUF4140"/>
</dbReference>
<dbReference type="InterPro" id="IPR011935">
    <property type="entry name" value="CHP02231"/>
</dbReference>
<dbReference type="EMBL" id="CAJNOC010003755">
    <property type="protein sequence ID" value="CAF0996475.1"/>
    <property type="molecule type" value="Genomic_DNA"/>
</dbReference>
<feature type="coiled-coil region" evidence="1">
    <location>
        <begin position="76"/>
        <end position="103"/>
    </location>
</feature>
<dbReference type="NCBIfam" id="TIGR02231">
    <property type="entry name" value="mucoidy inhibitor MuiA family protein"/>
    <property type="match status" value="1"/>
</dbReference>